<protein>
    <recommendedName>
        <fullName evidence="3">DDE Tnp4 domain-containing protein</fullName>
    </recommendedName>
</protein>
<comment type="caution">
    <text evidence="1">The sequence shown here is derived from an EMBL/GenBank/DDBJ whole genome shotgun (WGS) entry which is preliminary data.</text>
</comment>
<accession>A0A9Q3FSS0</accession>
<dbReference type="AlphaFoldDB" id="A0A9Q3FSS0"/>
<evidence type="ECO:0000313" key="1">
    <source>
        <dbReference type="EMBL" id="MBW0543952.1"/>
    </source>
</evidence>
<dbReference type="EMBL" id="AVOT02048757">
    <property type="protein sequence ID" value="MBW0543952.1"/>
    <property type="molecule type" value="Genomic_DNA"/>
</dbReference>
<keyword evidence="2" id="KW-1185">Reference proteome</keyword>
<organism evidence="1 2">
    <name type="scientific">Austropuccinia psidii MF-1</name>
    <dbReference type="NCBI Taxonomy" id="1389203"/>
    <lineage>
        <taxon>Eukaryota</taxon>
        <taxon>Fungi</taxon>
        <taxon>Dikarya</taxon>
        <taxon>Basidiomycota</taxon>
        <taxon>Pucciniomycotina</taxon>
        <taxon>Pucciniomycetes</taxon>
        <taxon>Pucciniales</taxon>
        <taxon>Sphaerophragmiaceae</taxon>
        <taxon>Austropuccinia</taxon>
    </lineage>
</organism>
<gene>
    <name evidence="1" type="ORF">O181_083667</name>
</gene>
<evidence type="ECO:0000313" key="2">
    <source>
        <dbReference type="Proteomes" id="UP000765509"/>
    </source>
</evidence>
<dbReference type="OrthoDB" id="2445244at2759"/>
<name>A0A9Q3FSS0_9BASI</name>
<sequence length="240" mass="28101">MWHFQLNKLNFCPQILFLELNSKFISSSQFEIPPRSQRKQFFLDLQTAEYSYKFEYATDEELEEEIFFLNYFHQKGYLTNRKFHQPLYIYQSSDLEGLLSWKFQQLCQALYTIFQDLVKLISMDKRSQNNANFRQCDIGIQLAVSLCRFGSNGTGSLVGRIRALFGIGQGTVILYTKRIIAALFKHQSSYLVWPNYEECRELSQVMQAKGFPGCIGFIDGSWIPLSQRSPNDSEVHFDRK</sequence>
<proteinExistence type="predicted"/>
<reference evidence="1" key="1">
    <citation type="submission" date="2021-03" db="EMBL/GenBank/DDBJ databases">
        <title>Draft genome sequence of rust myrtle Austropuccinia psidii MF-1, a brazilian biotype.</title>
        <authorList>
            <person name="Quecine M.C."/>
            <person name="Pachon D.M.R."/>
            <person name="Bonatelli M.L."/>
            <person name="Correr F.H."/>
            <person name="Franceschini L.M."/>
            <person name="Leite T.F."/>
            <person name="Margarido G.R.A."/>
            <person name="Almeida C.A."/>
            <person name="Ferrarezi J.A."/>
            <person name="Labate C.A."/>
        </authorList>
    </citation>
    <scope>NUCLEOTIDE SEQUENCE</scope>
    <source>
        <strain evidence="1">MF-1</strain>
    </source>
</reference>
<evidence type="ECO:0008006" key="3">
    <source>
        <dbReference type="Google" id="ProtNLM"/>
    </source>
</evidence>
<dbReference type="Proteomes" id="UP000765509">
    <property type="component" value="Unassembled WGS sequence"/>
</dbReference>